<dbReference type="EMBL" id="JAAVLN010000004">
    <property type="protein sequence ID" value="NKC05274.1"/>
    <property type="molecule type" value="Genomic_DNA"/>
</dbReference>
<name>A0ABX1DQR1_9HYPH</name>
<keyword evidence="2" id="KW-1185">Reference proteome</keyword>
<reference evidence="1 2" key="1">
    <citation type="submission" date="2020-03" db="EMBL/GenBank/DDBJ databases">
        <title>Whole genome sequencing of clinical and environmental type strains of Ochrobactrum.</title>
        <authorList>
            <person name="Dharne M."/>
        </authorList>
    </citation>
    <scope>NUCLEOTIDE SEQUENCE [LARGE SCALE GENOMIC DNA]</scope>
    <source>
        <strain evidence="1 2">CIP 109452</strain>
    </source>
</reference>
<protein>
    <submittedName>
        <fullName evidence="1">Uncharacterized protein</fullName>
    </submittedName>
</protein>
<organism evidence="1 2">
    <name type="scientific">Brucella haematophila</name>
    <dbReference type="NCBI Taxonomy" id="419474"/>
    <lineage>
        <taxon>Bacteria</taxon>
        <taxon>Pseudomonadati</taxon>
        <taxon>Pseudomonadota</taxon>
        <taxon>Alphaproteobacteria</taxon>
        <taxon>Hyphomicrobiales</taxon>
        <taxon>Brucellaceae</taxon>
        <taxon>Brucella/Ochrobactrum group</taxon>
        <taxon>Brucella</taxon>
    </lineage>
</organism>
<comment type="caution">
    <text evidence="1">The sequence shown here is derived from an EMBL/GenBank/DDBJ whole genome shotgun (WGS) entry which is preliminary data.</text>
</comment>
<gene>
    <name evidence="1" type="ORF">HED55_25300</name>
</gene>
<proteinExistence type="predicted"/>
<dbReference type="Proteomes" id="UP000704467">
    <property type="component" value="Unassembled WGS sequence"/>
</dbReference>
<sequence>MAEEWLQKQPPVSQKHLEFKLMVVMQTAFAVASPASDTDCNDFPALHLELRGCQNDVQTHQSRLRASHVDFFRFAVTGF</sequence>
<accession>A0ABX1DQR1</accession>
<evidence type="ECO:0000313" key="2">
    <source>
        <dbReference type="Proteomes" id="UP000704467"/>
    </source>
</evidence>
<evidence type="ECO:0000313" key="1">
    <source>
        <dbReference type="EMBL" id="NKC05274.1"/>
    </source>
</evidence>